<gene>
    <name evidence="9" type="ORF">ACFO3S_10340</name>
</gene>
<dbReference type="InterPro" id="IPR000515">
    <property type="entry name" value="MetI-like"/>
</dbReference>
<feature type="transmembrane region" description="Helical" evidence="7">
    <location>
        <begin position="81"/>
        <end position="101"/>
    </location>
</feature>
<evidence type="ECO:0000313" key="9">
    <source>
        <dbReference type="EMBL" id="MFC4598633.1"/>
    </source>
</evidence>
<name>A0ABV9FBL8_9BACL</name>
<feature type="domain" description="ABC transmembrane type-1" evidence="8">
    <location>
        <begin position="73"/>
        <end position="264"/>
    </location>
</feature>
<dbReference type="SUPFAM" id="SSF161098">
    <property type="entry name" value="MetI-like"/>
    <property type="match status" value="1"/>
</dbReference>
<protein>
    <submittedName>
        <fullName evidence="9">Carbohydrate ABC transporter permease</fullName>
    </submittedName>
</protein>
<comment type="subcellular location">
    <subcellularLocation>
        <location evidence="1 7">Cell membrane</location>
        <topology evidence="1 7">Multi-pass membrane protein</topology>
    </subcellularLocation>
</comment>
<evidence type="ECO:0000256" key="7">
    <source>
        <dbReference type="RuleBase" id="RU363032"/>
    </source>
</evidence>
<dbReference type="Proteomes" id="UP001596028">
    <property type="component" value="Unassembled WGS sequence"/>
</dbReference>
<keyword evidence="2 7" id="KW-0813">Transport</keyword>
<dbReference type="Pfam" id="PF00528">
    <property type="entry name" value="BPD_transp_1"/>
    <property type="match status" value="1"/>
</dbReference>
<feature type="transmembrane region" description="Helical" evidence="7">
    <location>
        <begin position="144"/>
        <end position="164"/>
    </location>
</feature>
<evidence type="ECO:0000313" key="10">
    <source>
        <dbReference type="Proteomes" id="UP001596028"/>
    </source>
</evidence>
<dbReference type="RefSeq" id="WP_378095091.1">
    <property type="nucleotide sequence ID" value="NZ_JBHSEP010000006.1"/>
</dbReference>
<keyword evidence="4 7" id="KW-0812">Transmembrane</keyword>
<dbReference type="Gene3D" id="1.10.3720.10">
    <property type="entry name" value="MetI-like"/>
    <property type="match status" value="1"/>
</dbReference>
<evidence type="ECO:0000256" key="5">
    <source>
        <dbReference type="ARBA" id="ARBA00022989"/>
    </source>
</evidence>
<keyword evidence="3" id="KW-1003">Cell membrane</keyword>
<organism evidence="9 10">
    <name type="scientific">Cohnella hongkongensis</name>
    <dbReference type="NCBI Taxonomy" id="178337"/>
    <lineage>
        <taxon>Bacteria</taxon>
        <taxon>Bacillati</taxon>
        <taxon>Bacillota</taxon>
        <taxon>Bacilli</taxon>
        <taxon>Bacillales</taxon>
        <taxon>Paenibacillaceae</taxon>
        <taxon>Cohnella</taxon>
    </lineage>
</organism>
<evidence type="ECO:0000256" key="2">
    <source>
        <dbReference type="ARBA" id="ARBA00022448"/>
    </source>
</evidence>
<proteinExistence type="inferred from homology"/>
<reference evidence="10" key="1">
    <citation type="journal article" date="2019" name="Int. J. Syst. Evol. Microbiol.">
        <title>The Global Catalogue of Microorganisms (GCM) 10K type strain sequencing project: providing services to taxonomists for standard genome sequencing and annotation.</title>
        <authorList>
            <consortium name="The Broad Institute Genomics Platform"/>
            <consortium name="The Broad Institute Genome Sequencing Center for Infectious Disease"/>
            <person name="Wu L."/>
            <person name="Ma J."/>
        </authorList>
    </citation>
    <scope>NUCLEOTIDE SEQUENCE [LARGE SCALE GENOMIC DNA]</scope>
    <source>
        <strain evidence="10">CCUG 49571</strain>
    </source>
</reference>
<dbReference type="EMBL" id="JBHSEP010000006">
    <property type="protein sequence ID" value="MFC4598633.1"/>
    <property type="molecule type" value="Genomic_DNA"/>
</dbReference>
<evidence type="ECO:0000259" key="8">
    <source>
        <dbReference type="PROSITE" id="PS50928"/>
    </source>
</evidence>
<feature type="transmembrane region" description="Helical" evidence="7">
    <location>
        <begin position="243"/>
        <end position="264"/>
    </location>
</feature>
<comment type="caution">
    <text evidence="9">The sequence shown here is derived from an EMBL/GenBank/DDBJ whole genome shotgun (WGS) entry which is preliminary data.</text>
</comment>
<accession>A0ABV9FBL8</accession>
<dbReference type="PROSITE" id="PS50928">
    <property type="entry name" value="ABC_TM1"/>
    <property type="match status" value="1"/>
</dbReference>
<evidence type="ECO:0000256" key="3">
    <source>
        <dbReference type="ARBA" id="ARBA00022475"/>
    </source>
</evidence>
<keyword evidence="6 7" id="KW-0472">Membrane</keyword>
<comment type="similarity">
    <text evidence="7">Belongs to the binding-protein-dependent transport system permease family.</text>
</comment>
<sequence>MIAGTKSNPLRAMLYATLVVGSLIMLFPFIWLVRSSLMDNSQIFIFPPEWIPRPFMWSNFREALTSVPFARYFRNTMTIELFVVCGVLLTSVMAAFSFARLNWPGRNIVFAVLLSSMMLPYAVTLIPTFMLWRSLDAINTFLPLTVPAWFGGGAFNIFLLRQFFLTIPKELDEAAYMDGATPFKVLWTVIVPLAKPALIVVGIFSFIDVWNDFLGPIIYLNSDDKFTLALGLATFKGLYNAQWGYLMAASAAIVAPILLLFFVAQRYFIEGITLTGIKG</sequence>
<dbReference type="CDD" id="cd06261">
    <property type="entry name" value="TM_PBP2"/>
    <property type="match status" value="1"/>
</dbReference>
<evidence type="ECO:0000256" key="1">
    <source>
        <dbReference type="ARBA" id="ARBA00004651"/>
    </source>
</evidence>
<keyword evidence="5 7" id="KW-1133">Transmembrane helix</keyword>
<dbReference type="PANTHER" id="PTHR43744:SF12">
    <property type="entry name" value="ABC TRANSPORTER PERMEASE PROTEIN MG189-RELATED"/>
    <property type="match status" value="1"/>
</dbReference>
<feature type="transmembrane region" description="Helical" evidence="7">
    <location>
        <begin position="185"/>
        <end position="207"/>
    </location>
</feature>
<dbReference type="InterPro" id="IPR035906">
    <property type="entry name" value="MetI-like_sf"/>
</dbReference>
<evidence type="ECO:0000256" key="4">
    <source>
        <dbReference type="ARBA" id="ARBA00022692"/>
    </source>
</evidence>
<keyword evidence="10" id="KW-1185">Reference proteome</keyword>
<feature type="transmembrane region" description="Helical" evidence="7">
    <location>
        <begin position="108"/>
        <end position="132"/>
    </location>
</feature>
<evidence type="ECO:0000256" key="6">
    <source>
        <dbReference type="ARBA" id="ARBA00023136"/>
    </source>
</evidence>
<dbReference type="PANTHER" id="PTHR43744">
    <property type="entry name" value="ABC TRANSPORTER PERMEASE PROTEIN MG189-RELATED-RELATED"/>
    <property type="match status" value="1"/>
</dbReference>
<feature type="transmembrane region" description="Helical" evidence="7">
    <location>
        <begin position="12"/>
        <end position="33"/>
    </location>
</feature>